<proteinExistence type="predicted"/>
<dbReference type="EMBL" id="AWWI01000060">
    <property type="protein sequence ID" value="PIL20515.1"/>
    <property type="molecule type" value="Genomic_DNA"/>
</dbReference>
<keyword evidence="2" id="KW-1185">Reference proteome</keyword>
<dbReference type="RefSeq" id="WP_099910463.1">
    <property type="nucleotide sequence ID" value="NZ_AWWI01000060.1"/>
</dbReference>
<name>A0A2G8RG06_9RHOB</name>
<protein>
    <submittedName>
        <fullName evidence="1">Uncharacterized protein</fullName>
    </submittedName>
</protein>
<organism evidence="1 2">
    <name type="scientific">Puniceibacterium antarcticum</name>
    <dbReference type="NCBI Taxonomy" id="1206336"/>
    <lineage>
        <taxon>Bacteria</taxon>
        <taxon>Pseudomonadati</taxon>
        <taxon>Pseudomonadota</taxon>
        <taxon>Alphaproteobacteria</taxon>
        <taxon>Rhodobacterales</taxon>
        <taxon>Paracoccaceae</taxon>
        <taxon>Puniceibacterium</taxon>
    </lineage>
</organism>
<dbReference type="Proteomes" id="UP000231259">
    <property type="component" value="Unassembled WGS sequence"/>
</dbReference>
<comment type="caution">
    <text evidence="1">The sequence shown here is derived from an EMBL/GenBank/DDBJ whole genome shotgun (WGS) entry which is preliminary data.</text>
</comment>
<reference evidence="1 2" key="1">
    <citation type="submission" date="2013-09" db="EMBL/GenBank/DDBJ databases">
        <title>Genome sequencing of Phaeobacter antarcticus sp. nov. SM1211.</title>
        <authorList>
            <person name="Zhang X.-Y."/>
            <person name="Liu C."/>
            <person name="Chen X.-L."/>
            <person name="Xie B.-B."/>
            <person name="Qin Q.-L."/>
            <person name="Rong J.-C."/>
            <person name="Zhang Y.-Z."/>
        </authorList>
    </citation>
    <scope>NUCLEOTIDE SEQUENCE [LARGE SCALE GENOMIC DNA]</scope>
    <source>
        <strain evidence="1 2">SM1211</strain>
    </source>
</reference>
<dbReference type="AlphaFoldDB" id="A0A2G8RG06"/>
<evidence type="ECO:0000313" key="2">
    <source>
        <dbReference type="Proteomes" id="UP000231259"/>
    </source>
</evidence>
<evidence type="ECO:0000313" key="1">
    <source>
        <dbReference type="EMBL" id="PIL20515.1"/>
    </source>
</evidence>
<gene>
    <name evidence="1" type="ORF">P775_08275</name>
</gene>
<sequence length="82" mass="9076">MRDEKCTALIKDLVSRTQDNMRVGKGDVTTLLVIELSNEGPIRVKTIGCNCPKCVDQLLFTFAEISSDLTRPGQSARAEQIH</sequence>
<accession>A0A2G8RG06</accession>